<gene>
    <name evidence="1" type="ORF">HPB52_008345</name>
</gene>
<reference evidence="1" key="2">
    <citation type="submission" date="2021-09" db="EMBL/GenBank/DDBJ databases">
        <authorList>
            <person name="Jia N."/>
            <person name="Wang J."/>
            <person name="Shi W."/>
            <person name="Du L."/>
            <person name="Sun Y."/>
            <person name="Zhan W."/>
            <person name="Jiang J."/>
            <person name="Wang Q."/>
            <person name="Zhang B."/>
            <person name="Ji P."/>
            <person name="Sakyi L.B."/>
            <person name="Cui X."/>
            <person name="Yuan T."/>
            <person name="Jiang B."/>
            <person name="Yang W."/>
            <person name="Lam T.T.-Y."/>
            <person name="Chang Q."/>
            <person name="Ding S."/>
            <person name="Wang X."/>
            <person name="Zhu J."/>
            <person name="Ruan X."/>
            <person name="Zhao L."/>
            <person name="Wei J."/>
            <person name="Que T."/>
            <person name="Du C."/>
            <person name="Cheng J."/>
            <person name="Dai P."/>
            <person name="Han X."/>
            <person name="Huang E."/>
            <person name="Gao Y."/>
            <person name="Liu J."/>
            <person name="Shao H."/>
            <person name="Ye R."/>
            <person name="Li L."/>
            <person name="Wei W."/>
            <person name="Wang X."/>
            <person name="Wang C."/>
            <person name="Huo Q."/>
            <person name="Li W."/>
            <person name="Guo W."/>
            <person name="Chen H."/>
            <person name="Chen S."/>
            <person name="Zhou L."/>
            <person name="Zhou L."/>
            <person name="Ni X."/>
            <person name="Tian J."/>
            <person name="Zhou Y."/>
            <person name="Sheng Y."/>
            <person name="Liu T."/>
            <person name="Pan Y."/>
            <person name="Xia L."/>
            <person name="Li J."/>
            <person name="Zhao F."/>
            <person name="Cao W."/>
        </authorList>
    </citation>
    <scope>NUCLEOTIDE SEQUENCE</scope>
    <source>
        <strain evidence="1">Rsan-2018</strain>
        <tissue evidence="1">Larvae</tissue>
    </source>
</reference>
<proteinExistence type="predicted"/>
<keyword evidence="2" id="KW-1185">Reference proteome</keyword>
<dbReference type="Proteomes" id="UP000821837">
    <property type="component" value="Chromosome 5"/>
</dbReference>
<evidence type="ECO:0000313" key="2">
    <source>
        <dbReference type="Proteomes" id="UP000821837"/>
    </source>
</evidence>
<reference evidence="1" key="1">
    <citation type="journal article" date="2020" name="Cell">
        <title>Large-Scale Comparative Analyses of Tick Genomes Elucidate Their Genetic Diversity and Vector Capacities.</title>
        <authorList>
            <consortium name="Tick Genome and Microbiome Consortium (TIGMIC)"/>
            <person name="Jia N."/>
            <person name="Wang J."/>
            <person name="Shi W."/>
            <person name="Du L."/>
            <person name="Sun Y."/>
            <person name="Zhan W."/>
            <person name="Jiang J.F."/>
            <person name="Wang Q."/>
            <person name="Zhang B."/>
            <person name="Ji P."/>
            <person name="Bell-Sakyi L."/>
            <person name="Cui X.M."/>
            <person name="Yuan T.T."/>
            <person name="Jiang B.G."/>
            <person name="Yang W.F."/>
            <person name="Lam T.T."/>
            <person name="Chang Q.C."/>
            <person name="Ding S.J."/>
            <person name="Wang X.J."/>
            <person name="Zhu J.G."/>
            <person name="Ruan X.D."/>
            <person name="Zhao L."/>
            <person name="Wei J.T."/>
            <person name="Ye R.Z."/>
            <person name="Que T.C."/>
            <person name="Du C.H."/>
            <person name="Zhou Y.H."/>
            <person name="Cheng J.X."/>
            <person name="Dai P.F."/>
            <person name="Guo W.B."/>
            <person name="Han X.H."/>
            <person name="Huang E.J."/>
            <person name="Li L.F."/>
            <person name="Wei W."/>
            <person name="Gao Y.C."/>
            <person name="Liu J.Z."/>
            <person name="Shao H.Z."/>
            <person name="Wang X."/>
            <person name="Wang C.C."/>
            <person name="Yang T.C."/>
            <person name="Huo Q.B."/>
            <person name="Li W."/>
            <person name="Chen H.Y."/>
            <person name="Chen S.E."/>
            <person name="Zhou L.G."/>
            <person name="Ni X.B."/>
            <person name="Tian J.H."/>
            <person name="Sheng Y."/>
            <person name="Liu T."/>
            <person name="Pan Y.S."/>
            <person name="Xia L.Y."/>
            <person name="Li J."/>
            <person name="Zhao F."/>
            <person name="Cao W.C."/>
        </authorList>
    </citation>
    <scope>NUCLEOTIDE SEQUENCE</scope>
    <source>
        <strain evidence="1">Rsan-2018</strain>
    </source>
</reference>
<dbReference type="AlphaFoldDB" id="A0A9D4PR69"/>
<dbReference type="EMBL" id="JABSTV010001251">
    <property type="protein sequence ID" value="KAH7951378.1"/>
    <property type="molecule type" value="Genomic_DNA"/>
</dbReference>
<name>A0A9D4PR69_RHISA</name>
<evidence type="ECO:0000313" key="1">
    <source>
        <dbReference type="EMBL" id="KAH7951378.1"/>
    </source>
</evidence>
<accession>A0A9D4PR69</accession>
<comment type="caution">
    <text evidence="1">The sequence shown here is derived from an EMBL/GenBank/DDBJ whole genome shotgun (WGS) entry which is preliminary data.</text>
</comment>
<protein>
    <submittedName>
        <fullName evidence="1">Uncharacterized protein</fullName>
    </submittedName>
</protein>
<organism evidence="1 2">
    <name type="scientific">Rhipicephalus sanguineus</name>
    <name type="common">Brown dog tick</name>
    <name type="synonym">Ixodes sanguineus</name>
    <dbReference type="NCBI Taxonomy" id="34632"/>
    <lineage>
        <taxon>Eukaryota</taxon>
        <taxon>Metazoa</taxon>
        <taxon>Ecdysozoa</taxon>
        <taxon>Arthropoda</taxon>
        <taxon>Chelicerata</taxon>
        <taxon>Arachnida</taxon>
        <taxon>Acari</taxon>
        <taxon>Parasitiformes</taxon>
        <taxon>Ixodida</taxon>
        <taxon>Ixodoidea</taxon>
        <taxon>Ixodidae</taxon>
        <taxon>Rhipicephalinae</taxon>
        <taxon>Rhipicephalus</taxon>
        <taxon>Rhipicephalus</taxon>
    </lineage>
</organism>
<sequence length="150" mass="16549">MRVITGLSRFTPIQTLQAEAELNILGELILQRRKARMIKHSNVPEAAALANYMDPKAPLLDEPTLSLPPWDHCQVTTNKPLGCIAELVALCDGLAAVEPLVEMQHPSSAILYTDSTQPQCNFTVVLQLIRAQFEFLGFAEVFPLTPLAIQ</sequence>